<dbReference type="InParanoid" id="A0A6P7Z4P5"/>
<keyword evidence="2" id="KW-0812">Transmembrane</keyword>
<feature type="compositionally biased region" description="Polar residues" evidence="1">
    <location>
        <begin position="69"/>
        <end position="85"/>
    </location>
</feature>
<dbReference type="AlphaFoldDB" id="A0A6P7Z4P5"/>
<protein>
    <submittedName>
        <fullName evidence="4">Uncharacterized protein LOC115477611</fullName>
    </submittedName>
</protein>
<proteinExistence type="predicted"/>
<dbReference type="KEGG" id="muo:115477611"/>
<name>A0A6P7Z4P5_9AMPH</name>
<keyword evidence="3" id="KW-1185">Reference proteome</keyword>
<keyword evidence="2" id="KW-0472">Membrane</keyword>
<dbReference type="GeneID" id="115477611"/>
<feature type="region of interest" description="Disordered" evidence="1">
    <location>
        <begin position="68"/>
        <end position="121"/>
    </location>
</feature>
<feature type="compositionally biased region" description="Polar residues" evidence="1">
    <location>
        <begin position="258"/>
        <end position="297"/>
    </location>
</feature>
<keyword evidence="2" id="KW-1133">Transmembrane helix</keyword>
<evidence type="ECO:0000256" key="1">
    <source>
        <dbReference type="SAM" id="MobiDB-lite"/>
    </source>
</evidence>
<sequence>MKDKDFMPNVERGKPATYTGDKKAKMAAKTNKKWVRLATVFAYVLSVSLAAIILAVYYSLIWKPVKSSGEPNSSSPGQEVTTQVDAASGYPSSPTGPTSTAQSEDMARTGPGSQDSNPKKRSLELKEGLGIRAKAPLFENGAGTPNYSAYTERHSVLEDQGIKSLDLKKENTQEVTVATSFPSPSLAPVIVGANQTPDYDIGATVSTAGTDAPPGISRDREGGPEVQPSKSTAKDAENDPTFRATPGVTETARKAFYSPNSNGESDAAASTSPQPTEEASTDTEQALSKHTSPAGSL</sequence>
<dbReference type="Proteomes" id="UP000515156">
    <property type="component" value="Chromosome 9"/>
</dbReference>
<dbReference type="PANTHER" id="PTHR34929:SF1">
    <property type="entry name" value="INAF MOTIF CONTAINING 2"/>
    <property type="match status" value="1"/>
</dbReference>
<reference evidence="4" key="1">
    <citation type="submission" date="2025-08" db="UniProtKB">
        <authorList>
            <consortium name="RefSeq"/>
        </authorList>
    </citation>
    <scope>IDENTIFICATION</scope>
</reference>
<dbReference type="OrthoDB" id="8113027at2759"/>
<dbReference type="PANTHER" id="PTHR34929">
    <property type="entry name" value="ZGC:153157"/>
    <property type="match status" value="1"/>
</dbReference>
<organism evidence="3 4">
    <name type="scientific">Microcaecilia unicolor</name>
    <dbReference type="NCBI Taxonomy" id="1415580"/>
    <lineage>
        <taxon>Eukaryota</taxon>
        <taxon>Metazoa</taxon>
        <taxon>Chordata</taxon>
        <taxon>Craniata</taxon>
        <taxon>Vertebrata</taxon>
        <taxon>Euteleostomi</taxon>
        <taxon>Amphibia</taxon>
        <taxon>Gymnophiona</taxon>
        <taxon>Siphonopidae</taxon>
        <taxon>Microcaecilia</taxon>
    </lineage>
</organism>
<gene>
    <name evidence="4" type="primary">LOC115477611</name>
</gene>
<feature type="region of interest" description="Disordered" evidence="1">
    <location>
        <begin position="201"/>
        <end position="297"/>
    </location>
</feature>
<feature type="compositionally biased region" description="Low complexity" evidence="1">
    <location>
        <begin position="86"/>
        <end position="101"/>
    </location>
</feature>
<feature type="region of interest" description="Disordered" evidence="1">
    <location>
        <begin position="1"/>
        <end position="23"/>
    </location>
</feature>
<feature type="transmembrane region" description="Helical" evidence="2">
    <location>
        <begin position="34"/>
        <end position="58"/>
    </location>
</feature>
<evidence type="ECO:0000313" key="3">
    <source>
        <dbReference type="Proteomes" id="UP000515156"/>
    </source>
</evidence>
<evidence type="ECO:0000256" key="2">
    <source>
        <dbReference type="SAM" id="Phobius"/>
    </source>
</evidence>
<dbReference type="InterPro" id="IPR029162">
    <property type="entry name" value="InaF-motif"/>
</dbReference>
<accession>A0A6P7Z4P5</accession>
<dbReference type="RefSeq" id="XP_030070465.1">
    <property type="nucleotide sequence ID" value="XM_030214605.1"/>
</dbReference>
<evidence type="ECO:0000313" key="4">
    <source>
        <dbReference type="RefSeq" id="XP_030070465.1"/>
    </source>
</evidence>
<dbReference type="Pfam" id="PF15018">
    <property type="entry name" value="InaF-motif"/>
    <property type="match status" value="1"/>
</dbReference>